<dbReference type="RefSeq" id="XP_010456822.1">
    <property type="nucleotide sequence ID" value="XM_010458520.1"/>
</dbReference>
<dbReference type="PANTHER" id="PTHR46148:SF54">
    <property type="entry name" value="RETROTRANSPOSON-LIKE PROTEIN"/>
    <property type="match status" value="1"/>
</dbReference>
<sequence length="179" mass="21073">MKEAQDRQENYADKGRRELEFQVGDMVYLKTVTYKGKDRVTLNTKLTPRYMGPYRILDRTGPMAYKLELPLAMADFHPVFHTSMLRKCIMGRVNVISKPPPDLQLNKTIIGRPVQIIGTKMRGLHKKKKLKLIELVWDCEGVEEITWEPEKVMKVNFKKWFDKREVPRKESKDSRTNHP</sequence>
<reference evidence="2" key="1">
    <citation type="journal article" date="2014" name="Nat. Commun.">
        <title>The emerging biofuel crop Camelina sativa retains a highly undifferentiated hexaploid genome structure.</title>
        <authorList>
            <person name="Kagale S."/>
            <person name="Koh C."/>
            <person name="Nixon J."/>
            <person name="Bollina V."/>
            <person name="Clarke W.E."/>
            <person name="Tuteja R."/>
            <person name="Spillane C."/>
            <person name="Robinson S.J."/>
            <person name="Links M.G."/>
            <person name="Clarke C."/>
            <person name="Higgins E.E."/>
            <person name="Huebert T."/>
            <person name="Sharpe A.G."/>
            <person name="Parkin I.A."/>
        </authorList>
    </citation>
    <scope>NUCLEOTIDE SEQUENCE [LARGE SCALE GENOMIC DNA]</scope>
    <source>
        <strain evidence="2">cv. DH55</strain>
    </source>
</reference>
<dbReference type="GeneID" id="104738328"/>
<gene>
    <name evidence="3" type="primary">LOC104738328</name>
</gene>
<dbReference type="InterPro" id="IPR056924">
    <property type="entry name" value="SH3_Tf2-1"/>
</dbReference>
<keyword evidence="2" id="KW-1185">Reference proteome</keyword>
<proteinExistence type="predicted"/>
<organism evidence="2 3">
    <name type="scientific">Camelina sativa</name>
    <name type="common">False flax</name>
    <name type="synonym">Myagrum sativum</name>
    <dbReference type="NCBI Taxonomy" id="90675"/>
    <lineage>
        <taxon>Eukaryota</taxon>
        <taxon>Viridiplantae</taxon>
        <taxon>Streptophyta</taxon>
        <taxon>Embryophyta</taxon>
        <taxon>Tracheophyta</taxon>
        <taxon>Spermatophyta</taxon>
        <taxon>Magnoliopsida</taxon>
        <taxon>eudicotyledons</taxon>
        <taxon>Gunneridae</taxon>
        <taxon>Pentapetalae</taxon>
        <taxon>rosids</taxon>
        <taxon>malvids</taxon>
        <taxon>Brassicales</taxon>
        <taxon>Brassicaceae</taxon>
        <taxon>Camelineae</taxon>
        <taxon>Camelina</taxon>
    </lineage>
</organism>
<evidence type="ECO:0000313" key="3">
    <source>
        <dbReference type="RefSeq" id="XP_010456822.1"/>
    </source>
</evidence>
<reference evidence="3" key="2">
    <citation type="submission" date="2025-08" db="UniProtKB">
        <authorList>
            <consortium name="RefSeq"/>
        </authorList>
    </citation>
    <scope>IDENTIFICATION</scope>
    <source>
        <tissue evidence="3">Leaf</tissue>
    </source>
</reference>
<dbReference type="Pfam" id="PF24626">
    <property type="entry name" value="SH3_Tf2-1"/>
    <property type="match status" value="1"/>
</dbReference>
<evidence type="ECO:0000259" key="1">
    <source>
        <dbReference type="Pfam" id="PF24626"/>
    </source>
</evidence>
<evidence type="ECO:0000313" key="2">
    <source>
        <dbReference type="Proteomes" id="UP000694864"/>
    </source>
</evidence>
<name>A0ABM0VIR4_CAMSA</name>
<dbReference type="PANTHER" id="PTHR46148">
    <property type="entry name" value="CHROMO DOMAIN-CONTAINING PROTEIN"/>
    <property type="match status" value="1"/>
</dbReference>
<feature type="domain" description="Tf2-1-like SH3-like" evidence="1">
    <location>
        <begin position="24"/>
        <end position="88"/>
    </location>
</feature>
<accession>A0ABM0VIR4</accession>
<protein>
    <submittedName>
        <fullName evidence="3">Uncharacterized protein LOC104738328</fullName>
    </submittedName>
</protein>
<dbReference type="Proteomes" id="UP000694864">
    <property type="component" value="Chromosome 13"/>
</dbReference>